<dbReference type="InterPro" id="IPR010982">
    <property type="entry name" value="Lambda_DNA-bd_dom_sf"/>
</dbReference>
<gene>
    <name evidence="3" type="ORF">GCM10010885_16200</name>
</gene>
<keyword evidence="4" id="KW-1185">Reference proteome</keyword>
<reference evidence="3" key="1">
    <citation type="journal article" date="2014" name="Int. J. Syst. Evol. Microbiol.">
        <title>Complete genome sequence of Corynebacterium casei LMG S-19264T (=DSM 44701T), isolated from a smear-ripened cheese.</title>
        <authorList>
            <consortium name="US DOE Joint Genome Institute (JGI-PGF)"/>
            <person name="Walter F."/>
            <person name="Albersmeier A."/>
            <person name="Kalinowski J."/>
            <person name="Ruckert C."/>
        </authorList>
    </citation>
    <scope>NUCLEOTIDE SEQUENCE</scope>
    <source>
        <strain evidence="3">JCM 18487</strain>
    </source>
</reference>
<protein>
    <recommendedName>
        <fullName evidence="2">HTH cro/C1-type domain-containing protein</fullName>
    </recommendedName>
</protein>
<dbReference type="Gene3D" id="1.10.260.40">
    <property type="entry name" value="lambda repressor-like DNA-binding domains"/>
    <property type="match status" value="1"/>
</dbReference>
<dbReference type="GO" id="GO:0003700">
    <property type="term" value="F:DNA-binding transcription factor activity"/>
    <property type="evidence" value="ECO:0007669"/>
    <property type="project" value="TreeGrafter"/>
</dbReference>
<dbReference type="InterPro" id="IPR001387">
    <property type="entry name" value="Cro/C1-type_HTH"/>
</dbReference>
<dbReference type="PROSITE" id="PS50943">
    <property type="entry name" value="HTH_CROC1"/>
    <property type="match status" value="1"/>
</dbReference>
<dbReference type="PANTHER" id="PTHR46797:SF1">
    <property type="entry name" value="METHYLPHOSPHONATE SYNTHASE"/>
    <property type="match status" value="1"/>
</dbReference>
<dbReference type="EMBL" id="BMOY01000023">
    <property type="protein sequence ID" value="GGJ07830.1"/>
    <property type="molecule type" value="Genomic_DNA"/>
</dbReference>
<dbReference type="AlphaFoldDB" id="A0A917NKL0"/>
<evidence type="ECO:0000259" key="2">
    <source>
        <dbReference type="PROSITE" id="PS50943"/>
    </source>
</evidence>
<dbReference type="SUPFAM" id="SSF47413">
    <property type="entry name" value="lambda repressor-like DNA-binding domains"/>
    <property type="match status" value="1"/>
</dbReference>
<dbReference type="GO" id="GO:0005829">
    <property type="term" value="C:cytosol"/>
    <property type="evidence" value="ECO:0007669"/>
    <property type="project" value="TreeGrafter"/>
</dbReference>
<evidence type="ECO:0000256" key="1">
    <source>
        <dbReference type="ARBA" id="ARBA00023125"/>
    </source>
</evidence>
<comment type="caution">
    <text evidence="3">The sequence shown here is derived from an EMBL/GenBank/DDBJ whole genome shotgun (WGS) entry which is preliminary data.</text>
</comment>
<dbReference type="Proteomes" id="UP000637695">
    <property type="component" value="Unassembled WGS sequence"/>
</dbReference>
<dbReference type="PANTHER" id="PTHR46797">
    <property type="entry name" value="HTH-TYPE TRANSCRIPTIONAL REGULATOR"/>
    <property type="match status" value="1"/>
</dbReference>
<keyword evidence="1" id="KW-0238">DNA-binding</keyword>
<dbReference type="Pfam" id="PF01381">
    <property type="entry name" value="HTH_3"/>
    <property type="match status" value="1"/>
</dbReference>
<evidence type="ECO:0000313" key="3">
    <source>
        <dbReference type="EMBL" id="GGJ07830.1"/>
    </source>
</evidence>
<reference evidence="3" key="2">
    <citation type="submission" date="2020-09" db="EMBL/GenBank/DDBJ databases">
        <authorList>
            <person name="Sun Q."/>
            <person name="Ohkuma M."/>
        </authorList>
    </citation>
    <scope>NUCLEOTIDE SEQUENCE</scope>
    <source>
        <strain evidence="3">JCM 18487</strain>
    </source>
</reference>
<dbReference type="InterPro" id="IPR050807">
    <property type="entry name" value="TransReg_Diox_bact_type"/>
</dbReference>
<feature type="domain" description="HTH cro/C1-type" evidence="2">
    <location>
        <begin position="8"/>
        <end position="63"/>
    </location>
</feature>
<accession>A0A917NKL0</accession>
<dbReference type="CDD" id="cd00093">
    <property type="entry name" value="HTH_XRE"/>
    <property type="match status" value="1"/>
</dbReference>
<evidence type="ECO:0000313" key="4">
    <source>
        <dbReference type="Proteomes" id="UP000637695"/>
    </source>
</evidence>
<sequence length="165" mass="18534">MPNIAQTVAQLRRQAGWSLRELSQRTGISISHLSAIENGKRPHPSFQNMVQIAAAFGVPLSYFVEDRQDEGNHVPAAADTAVADAAVSRAYERSHTVREHHVAERMARLYDAATIEFILSDDAPPYVAFARQLPELRQDVPQLLRRIAEWLETAPRQRGERPFAP</sequence>
<proteinExistence type="predicted"/>
<dbReference type="SMART" id="SM00530">
    <property type="entry name" value="HTH_XRE"/>
    <property type="match status" value="1"/>
</dbReference>
<name>A0A917NKL0_9BACL</name>
<dbReference type="RefSeq" id="WP_188882325.1">
    <property type="nucleotide sequence ID" value="NZ_BMOY01000023.1"/>
</dbReference>
<dbReference type="GO" id="GO:0003677">
    <property type="term" value="F:DNA binding"/>
    <property type="evidence" value="ECO:0007669"/>
    <property type="project" value="UniProtKB-KW"/>
</dbReference>
<organism evidence="3 4">
    <name type="scientific">Alicyclobacillus cellulosilyticus</name>
    <dbReference type="NCBI Taxonomy" id="1003997"/>
    <lineage>
        <taxon>Bacteria</taxon>
        <taxon>Bacillati</taxon>
        <taxon>Bacillota</taxon>
        <taxon>Bacilli</taxon>
        <taxon>Bacillales</taxon>
        <taxon>Alicyclobacillaceae</taxon>
        <taxon>Alicyclobacillus</taxon>
    </lineage>
</organism>